<protein>
    <submittedName>
        <fullName evidence="1">Uncharacterized protein</fullName>
    </submittedName>
</protein>
<keyword evidence="2" id="KW-1185">Reference proteome</keyword>
<dbReference type="Proteomes" id="UP001596310">
    <property type="component" value="Unassembled WGS sequence"/>
</dbReference>
<evidence type="ECO:0000313" key="1">
    <source>
        <dbReference type="EMBL" id="MFC6316118.1"/>
    </source>
</evidence>
<comment type="caution">
    <text evidence="1">The sequence shown here is derived from an EMBL/GenBank/DDBJ whole genome shotgun (WGS) entry which is preliminary data.</text>
</comment>
<proteinExistence type="predicted"/>
<name>A0ABW1US58_9LACO</name>
<dbReference type="EMBL" id="JBHSSM010000024">
    <property type="protein sequence ID" value="MFC6316118.1"/>
    <property type="molecule type" value="Genomic_DNA"/>
</dbReference>
<gene>
    <name evidence="1" type="ORF">ACFQHW_11135</name>
</gene>
<sequence>MSKPANSVSSLRTSFVCQADFAGVTNLKLVTTNHGRHLRGSSSIGDSLPDGVSAQTTVITLSCWSGAWCWWSVCLLGVRSGWG</sequence>
<organism evidence="1 2">
    <name type="scientific">Lapidilactobacillus achengensis</name>
    <dbReference type="NCBI Taxonomy" id="2486000"/>
    <lineage>
        <taxon>Bacteria</taxon>
        <taxon>Bacillati</taxon>
        <taxon>Bacillota</taxon>
        <taxon>Bacilli</taxon>
        <taxon>Lactobacillales</taxon>
        <taxon>Lactobacillaceae</taxon>
        <taxon>Lapidilactobacillus</taxon>
    </lineage>
</organism>
<dbReference type="RefSeq" id="WP_125597220.1">
    <property type="nucleotide sequence ID" value="NZ_JBHSSM010000024.1"/>
</dbReference>
<accession>A0ABW1US58</accession>
<reference evidence="2" key="1">
    <citation type="journal article" date="2019" name="Int. J. Syst. Evol. Microbiol.">
        <title>The Global Catalogue of Microorganisms (GCM) 10K type strain sequencing project: providing services to taxonomists for standard genome sequencing and annotation.</title>
        <authorList>
            <consortium name="The Broad Institute Genomics Platform"/>
            <consortium name="The Broad Institute Genome Sequencing Center for Infectious Disease"/>
            <person name="Wu L."/>
            <person name="Ma J."/>
        </authorList>
    </citation>
    <scope>NUCLEOTIDE SEQUENCE [LARGE SCALE GENOMIC DNA]</scope>
    <source>
        <strain evidence="2">CCM 8897</strain>
    </source>
</reference>
<evidence type="ECO:0000313" key="2">
    <source>
        <dbReference type="Proteomes" id="UP001596310"/>
    </source>
</evidence>